<dbReference type="Proteomes" id="UP000042997">
    <property type="component" value="Unassembled WGS sequence"/>
</dbReference>
<dbReference type="AlphaFoldDB" id="A0A098BQ69"/>
<gene>
    <name evidence="2" type="ORF">RHRU231_710048</name>
</gene>
<feature type="compositionally biased region" description="Basic and acidic residues" evidence="1">
    <location>
        <begin position="426"/>
        <end position="443"/>
    </location>
</feature>
<reference evidence="2 3" key="1">
    <citation type="journal article" date="2014" name="Genome Announc.">
        <title>Draft Genome Sequence of Propane- and Butane-Oxidizing Actinobacterium Rhodococcus ruber IEGM 231.</title>
        <authorList>
            <person name="Ivshina I.B."/>
            <person name="Kuyukina M.S."/>
            <person name="Krivoruchko A.V."/>
            <person name="Barbe V."/>
            <person name="Fischer C."/>
        </authorList>
    </citation>
    <scope>NUCLEOTIDE SEQUENCE [LARGE SCALE GENOMIC DNA]</scope>
</reference>
<name>A0A098BQ69_9NOCA</name>
<feature type="compositionally biased region" description="Basic and acidic residues" evidence="1">
    <location>
        <begin position="455"/>
        <end position="467"/>
    </location>
</feature>
<evidence type="ECO:0000313" key="3">
    <source>
        <dbReference type="Proteomes" id="UP000042997"/>
    </source>
</evidence>
<dbReference type="EMBL" id="CCSD01000085">
    <property type="protein sequence ID" value="CDZ90370.1"/>
    <property type="molecule type" value="Genomic_DNA"/>
</dbReference>
<organism evidence="2 3">
    <name type="scientific">Rhodococcus ruber</name>
    <dbReference type="NCBI Taxonomy" id="1830"/>
    <lineage>
        <taxon>Bacteria</taxon>
        <taxon>Bacillati</taxon>
        <taxon>Actinomycetota</taxon>
        <taxon>Actinomycetes</taxon>
        <taxon>Mycobacteriales</taxon>
        <taxon>Nocardiaceae</taxon>
        <taxon>Rhodococcus</taxon>
    </lineage>
</organism>
<feature type="compositionally biased region" description="Basic and acidic residues" evidence="1">
    <location>
        <begin position="515"/>
        <end position="548"/>
    </location>
</feature>
<feature type="compositionally biased region" description="Low complexity" evidence="1">
    <location>
        <begin position="10"/>
        <end position="20"/>
    </location>
</feature>
<sequence>MCSSRRPRRPSGSSRRAVPSLGPVVTRRPGPSVSPTCGQLCGQAVDNRWRTGRPSSPAGRPRDHVVSKQLLHGVGLLECDRMGSVVERDQSLLRRVEQGEPFQEQFPAPVEFGRPVEDVHRHLEPGRIPPEVDVLDLRIHHGEGVDQPPQHVRLVHQRVLGAENPEAVQAARLAPRAIPRRRLVRIVEVVVGSEYLRVRPRDVRIRRLPDLLQGRREVRVTGPGRVLLQIAVDPAVRLPDVHHLSAAEVRGEQVGALLHGADTEDRAPRLTHEIDPVLVEAVPEILGDLDGIGDDPLEGGLVGREQRAVGFAVAALVVGCEHDVVHPRLRQGACQRHVGLAGAARQVQQHRPPGIRGADHQRVVVAAQRHGLESRHSHRLPVGPEHGRCGGRPDDQGCQYERQHAEDRGEHESSTGTGWGPGAPSGERDPEAGTDQHRQHQQDRVQASAHRQRQHAVDRVEPHVVDRRYRHVQPDDLQCNAVGEDERNHHPGRAPGPAADRTEQQAGRHHRKRVDRRDRPHGERRRGDRACHGRRDERERDPHARTGLDHPPPFRVRAGRAAEHRTTTVEPVSHSVRGRRVLDVPVDLFAPELPDALRGISRTDRVCDEVPDVFENARVLRFFAVEWHIRTILRHAVADGALLAPMPARAIHRGSRCVGRTRIREYRAGQRVSCDARAGTVDEGSRRGHR</sequence>
<feature type="compositionally biased region" description="Basic and acidic residues" evidence="1">
    <location>
        <begin position="385"/>
        <end position="413"/>
    </location>
</feature>
<feature type="region of interest" description="Disordered" evidence="1">
    <location>
        <begin position="369"/>
        <end position="555"/>
    </location>
</feature>
<proteinExistence type="predicted"/>
<evidence type="ECO:0000313" key="2">
    <source>
        <dbReference type="EMBL" id="CDZ90370.1"/>
    </source>
</evidence>
<accession>A0A098BQ69</accession>
<feature type="region of interest" description="Disordered" evidence="1">
    <location>
        <begin position="1"/>
        <end position="36"/>
    </location>
</feature>
<protein>
    <submittedName>
        <fullName evidence="2">Uncharacterized protein</fullName>
    </submittedName>
</protein>
<evidence type="ECO:0000256" key="1">
    <source>
        <dbReference type="SAM" id="MobiDB-lite"/>
    </source>
</evidence>